<organism evidence="1">
    <name type="scientific">marine metagenome</name>
    <dbReference type="NCBI Taxonomy" id="408172"/>
    <lineage>
        <taxon>unclassified sequences</taxon>
        <taxon>metagenomes</taxon>
        <taxon>ecological metagenomes</taxon>
    </lineage>
</organism>
<sequence length="385" mass="44731">MSENTIRVENSILSLDKKSWDKCANPKSRDFNPFIGYEFLKALELSGSINGESGWLSSYITLLDNNNDLKGCIPSYIKNNSMGEYVFDYSWAEAYARIGGSYYPKIQISVPFTPATTQKLLTVNNDLDNKIKADLVSGIFDVTKNLGCSSAHITFISETETKFLKELGWLIRTDQQFHWNNYHYRDFQDFLDALSSRKRKNIKKERSNALKNSVNIEILHHKDIKTSHWDHFFNFYINTSMRKWGHPYLTREFFDMIGDNMSENILLVMAKRKNKYIAGALNFIGNNILYGRNWGAVEDHKYLHFEVCYYQAIEYAIKNNLKRVEAGAQGPHKIARGYEPQITHSAHWIRDLNLSNAVSEYLKDERKFIQENINILGSYTPFKKN</sequence>
<dbReference type="PANTHER" id="PTHR47017">
    <property type="entry name" value="ACYL-COA"/>
    <property type="match status" value="1"/>
</dbReference>
<dbReference type="EMBL" id="UINC01000791">
    <property type="protein sequence ID" value="SUZ61265.1"/>
    <property type="molecule type" value="Genomic_DNA"/>
</dbReference>
<dbReference type="InterPro" id="IPR016181">
    <property type="entry name" value="Acyl_CoA_acyltransferase"/>
</dbReference>
<proteinExistence type="predicted"/>
<evidence type="ECO:0008006" key="2">
    <source>
        <dbReference type="Google" id="ProtNLM"/>
    </source>
</evidence>
<dbReference type="AlphaFoldDB" id="A0A381P2U6"/>
<reference evidence="1" key="1">
    <citation type="submission" date="2018-05" db="EMBL/GenBank/DDBJ databases">
        <authorList>
            <person name="Lanie J.A."/>
            <person name="Ng W.-L."/>
            <person name="Kazmierczak K.M."/>
            <person name="Andrzejewski T.M."/>
            <person name="Davidsen T.M."/>
            <person name="Wayne K.J."/>
            <person name="Tettelin H."/>
            <person name="Glass J.I."/>
            <person name="Rusch D."/>
            <person name="Podicherti R."/>
            <person name="Tsui H.-C.T."/>
            <person name="Winkler M.E."/>
        </authorList>
    </citation>
    <scope>NUCLEOTIDE SEQUENCE</scope>
</reference>
<evidence type="ECO:0000313" key="1">
    <source>
        <dbReference type="EMBL" id="SUZ61265.1"/>
    </source>
</evidence>
<dbReference type="Gene3D" id="3.40.630.30">
    <property type="match status" value="1"/>
</dbReference>
<dbReference type="InterPro" id="IPR007434">
    <property type="entry name" value="FemAB-like"/>
</dbReference>
<accession>A0A381P2U6</accession>
<dbReference type="Pfam" id="PF04339">
    <property type="entry name" value="FemAB_like"/>
    <property type="match status" value="1"/>
</dbReference>
<dbReference type="SUPFAM" id="SSF55729">
    <property type="entry name" value="Acyl-CoA N-acyltransferases (Nat)"/>
    <property type="match status" value="1"/>
</dbReference>
<name>A0A381P2U6_9ZZZZ</name>
<gene>
    <name evidence="1" type="ORF">METZ01_LOCUS14119</name>
</gene>
<protein>
    <recommendedName>
        <fullName evidence="2">BioF2-like acetyltransferase domain-containing protein</fullName>
    </recommendedName>
</protein>
<dbReference type="PANTHER" id="PTHR47017:SF1">
    <property type="entry name" value="ACYL-COA"/>
    <property type="match status" value="1"/>
</dbReference>